<keyword evidence="13 14" id="KW-1208">Phospholipid metabolism</keyword>
<feature type="topological domain" description="Lumenal" evidence="14">
    <location>
        <begin position="37"/>
        <end position="48"/>
    </location>
</feature>
<comment type="similarity">
    <text evidence="14">Belongs to the class VI-like SAM-binding methyltransferase superfamily. PEMT/PEM2 methyltransferase family.</text>
</comment>
<feature type="topological domain" description="Lumenal" evidence="14">
    <location>
        <begin position="132"/>
        <end position="174"/>
    </location>
</feature>
<keyword evidence="17" id="KW-1185">Reference proteome</keyword>
<comment type="caution">
    <text evidence="16">The sequence shown here is derived from an EMBL/GenBank/DDBJ whole genome shotgun (WGS) entry which is preliminary data.</text>
</comment>
<dbReference type="GO" id="GO:0005789">
    <property type="term" value="C:endoplasmic reticulum membrane"/>
    <property type="evidence" value="ECO:0007669"/>
    <property type="project" value="UniProtKB-SubCell"/>
</dbReference>
<evidence type="ECO:0000256" key="13">
    <source>
        <dbReference type="ARBA" id="ARBA00023264"/>
    </source>
</evidence>
<dbReference type="UniPathway" id="UPA00753"/>
<comment type="catalytic activity">
    <reaction evidence="14">
        <text>a 1,2-diacyl-sn-glycero-3-phospho-N,N-dimethylethanolamine + S-adenosyl-L-methionine = a 1,2-diacyl-sn-glycero-3-phosphocholine + S-adenosyl-L-homocysteine + H(+)</text>
        <dbReference type="Rhea" id="RHEA:32739"/>
        <dbReference type="ChEBI" id="CHEBI:15378"/>
        <dbReference type="ChEBI" id="CHEBI:57643"/>
        <dbReference type="ChEBI" id="CHEBI:57856"/>
        <dbReference type="ChEBI" id="CHEBI:59789"/>
        <dbReference type="ChEBI" id="CHEBI:64572"/>
    </reaction>
</comment>
<dbReference type="GO" id="GO:0031966">
    <property type="term" value="C:mitochondrial membrane"/>
    <property type="evidence" value="ECO:0007669"/>
    <property type="project" value="UniProtKB-SubCell"/>
</dbReference>
<evidence type="ECO:0000256" key="8">
    <source>
        <dbReference type="ARBA" id="ARBA00022824"/>
    </source>
</evidence>
<keyword evidence="11 14" id="KW-0472">Membrane</keyword>
<keyword evidence="7 14" id="KW-0812">Transmembrane</keyword>
<evidence type="ECO:0000256" key="6">
    <source>
        <dbReference type="ARBA" id="ARBA00022691"/>
    </source>
</evidence>
<dbReference type="EC" id="2.1.1.71" evidence="14"/>
<dbReference type="HAMAP" id="MF_03216">
    <property type="entry name" value="PLMT"/>
    <property type="match status" value="1"/>
</dbReference>
<keyword evidence="9 14" id="KW-1133">Transmembrane helix</keyword>
<evidence type="ECO:0000256" key="3">
    <source>
        <dbReference type="ARBA" id="ARBA00022516"/>
    </source>
</evidence>
<organism evidence="16 17">
    <name type="scientific">Leishmania martiniquensis</name>
    <dbReference type="NCBI Taxonomy" id="1580590"/>
    <lineage>
        <taxon>Eukaryota</taxon>
        <taxon>Discoba</taxon>
        <taxon>Euglenozoa</taxon>
        <taxon>Kinetoplastea</taxon>
        <taxon>Metakinetoplastina</taxon>
        <taxon>Trypanosomatida</taxon>
        <taxon>Trypanosomatidae</taxon>
        <taxon>Leishmaniinae</taxon>
        <taxon>Leishmania</taxon>
    </lineage>
</organism>
<dbReference type="GO" id="GO:0032259">
    <property type="term" value="P:methylation"/>
    <property type="evidence" value="ECO:0007669"/>
    <property type="project" value="UniProtKB-KW"/>
</dbReference>
<dbReference type="Pfam" id="PF04191">
    <property type="entry name" value="PEMT"/>
    <property type="match status" value="1"/>
</dbReference>
<keyword evidence="3 14" id="KW-0444">Lipid biosynthesis</keyword>
<feature type="binding site" evidence="14">
    <location>
        <begin position="115"/>
        <end position="117"/>
    </location>
    <ligand>
        <name>S-adenosyl-L-methionine</name>
        <dbReference type="ChEBI" id="CHEBI:59789"/>
    </ligand>
</feature>
<evidence type="ECO:0000256" key="15">
    <source>
        <dbReference type="SAM" id="Phobius"/>
    </source>
</evidence>
<name>A0A836H7E5_9TRYP</name>
<keyword evidence="5 14" id="KW-0808">Transferase</keyword>
<evidence type="ECO:0000313" key="16">
    <source>
        <dbReference type="EMBL" id="KAG5471448.1"/>
    </source>
</evidence>
<evidence type="ECO:0000256" key="4">
    <source>
        <dbReference type="ARBA" id="ARBA00022603"/>
    </source>
</evidence>
<evidence type="ECO:0000256" key="12">
    <source>
        <dbReference type="ARBA" id="ARBA00023209"/>
    </source>
</evidence>
<sequence length="225" mass="23895">MVHVPTTPVASRLHYGSISMAAVAIAGLPTVWNIVARNEYRHHTIERAVGGKRAGAYLLAAAIFVASGLRDYAFHRAMVQNPSSVFPILSTHAFGIESAGVVRNLMTGAGAALIAAGTTLVVTSFLRLGVTGTYLGDYFGIFMAERVTAFPFSHFDNPMYLGATLNFLAAALARNNGIGALLTGWVALVYHVSTTYFENPFTAMIYSKHEEGPAAAAVSAAAKRQ</sequence>
<feature type="transmembrane region" description="Helical" evidence="15">
    <location>
        <begin position="56"/>
        <end position="74"/>
    </location>
</feature>
<evidence type="ECO:0000256" key="10">
    <source>
        <dbReference type="ARBA" id="ARBA00023098"/>
    </source>
</evidence>
<dbReference type="PANTHER" id="PTHR15458">
    <property type="entry name" value="PHOSPHATIDYLETHANOLAMINE N-METHYLTRANSFERASE"/>
    <property type="match status" value="1"/>
</dbReference>
<dbReference type="GeneID" id="92511655"/>
<comment type="caution">
    <text evidence="14">Lacks conserved residue(s) required for the propagation of feature annotation.</text>
</comment>
<comment type="subcellular location">
    <subcellularLocation>
        <location evidence="14">Endoplasmic reticulum membrane</location>
        <topology evidence="14">Multi-pass membrane protein</topology>
    </subcellularLocation>
    <subcellularLocation>
        <location evidence="14">Mitochondrion membrane</location>
        <topology evidence="14">Multi-pass membrane protein</topology>
    </subcellularLocation>
</comment>
<keyword evidence="8 14" id="KW-0256">Endoplasmic reticulum</keyword>
<dbReference type="EMBL" id="JAFEUZ010000031">
    <property type="protein sequence ID" value="KAG5471448.1"/>
    <property type="molecule type" value="Genomic_DNA"/>
</dbReference>
<dbReference type="EC" id="2.1.1.17" evidence="14"/>
<keyword evidence="14" id="KW-0496">Mitochondrion</keyword>
<dbReference type="InterPro" id="IPR007318">
    <property type="entry name" value="Phopholipid_MeTrfase"/>
</dbReference>
<keyword evidence="10 14" id="KW-0443">Lipid metabolism</keyword>
<comment type="pathway">
    <text evidence="1 14">Phospholipid metabolism; phosphatidylcholine biosynthesis.</text>
</comment>
<keyword evidence="12 14" id="KW-0594">Phospholipid biosynthesis</keyword>
<feature type="topological domain" description="Cytoplasmic" evidence="14">
    <location>
        <begin position="197"/>
        <end position="225"/>
    </location>
</feature>
<dbReference type="PROSITE" id="PS51599">
    <property type="entry name" value="SAM_PEMT_PEM2"/>
    <property type="match status" value="1"/>
</dbReference>
<evidence type="ECO:0000256" key="11">
    <source>
        <dbReference type="ARBA" id="ARBA00023136"/>
    </source>
</evidence>
<dbReference type="GO" id="GO:0006656">
    <property type="term" value="P:phosphatidylcholine biosynthetic process"/>
    <property type="evidence" value="ECO:0007669"/>
    <property type="project" value="UniProtKB-UniRule"/>
</dbReference>
<keyword evidence="6 14" id="KW-0949">S-adenosyl-L-methionine</keyword>
<evidence type="ECO:0000256" key="5">
    <source>
        <dbReference type="ARBA" id="ARBA00022679"/>
    </source>
</evidence>
<dbReference type="GO" id="GO:0000773">
    <property type="term" value="F:phosphatidyl-N-methylethanolamine N-methyltransferase activity"/>
    <property type="evidence" value="ECO:0007669"/>
    <property type="project" value="UniProtKB-UniRule"/>
</dbReference>
<reference evidence="17" key="2">
    <citation type="journal article" date="2021" name="Sci. Data">
        <title>Chromosome-scale genome sequencing, assembly and annotation of six genomes from subfamily Leishmaniinae.</title>
        <authorList>
            <person name="Almutairi H."/>
            <person name="Urbaniak M.D."/>
            <person name="Bates M.D."/>
            <person name="Jariyapan N."/>
            <person name="Kwakye-Nuako G."/>
            <person name="Thomaz Soccol V."/>
            <person name="Al-Salem W.S."/>
            <person name="Dillon R.J."/>
            <person name="Bates P.A."/>
            <person name="Gatherer D."/>
        </authorList>
    </citation>
    <scope>NUCLEOTIDE SEQUENCE [LARGE SCALE GENOMIC DNA]</scope>
</reference>
<dbReference type="KEGG" id="lmat:92511655"/>
<comment type="catalytic activity">
    <reaction evidence="14">
        <text>a 1,2-diacyl-sn-glycero-3-phospho-N-methylethanolamine + S-adenosyl-L-methionine = a 1,2-diacyl-sn-glycero-3-phospho-N,N-dimethylethanolamine + S-adenosyl-L-homocysteine + H(+)</text>
        <dbReference type="Rhea" id="RHEA:32735"/>
        <dbReference type="ChEBI" id="CHEBI:15378"/>
        <dbReference type="ChEBI" id="CHEBI:57856"/>
        <dbReference type="ChEBI" id="CHEBI:59789"/>
        <dbReference type="ChEBI" id="CHEBI:64572"/>
        <dbReference type="ChEBI" id="CHEBI:64573"/>
        <dbReference type="EC" id="2.1.1.71"/>
    </reaction>
</comment>
<dbReference type="AlphaFoldDB" id="A0A836H7E5"/>
<feature type="binding site" evidence="14">
    <location>
        <begin position="198"/>
        <end position="199"/>
    </location>
    <ligand>
        <name>S-adenosyl-L-methionine</name>
        <dbReference type="ChEBI" id="CHEBI:59789"/>
    </ligand>
</feature>
<evidence type="ECO:0000256" key="2">
    <source>
        <dbReference type="ARBA" id="ARBA00005189"/>
    </source>
</evidence>
<evidence type="ECO:0000256" key="14">
    <source>
        <dbReference type="HAMAP-Rule" id="MF_03216"/>
    </source>
</evidence>
<dbReference type="InterPro" id="IPR024960">
    <property type="entry name" value="PEMT/MFAP"/>
</dbReference>
<dbReference type="OrthoDB" id="8300106at2759"/>
<evidence type="ECO:0000256" key="1">
    <source>
        <dbReference type="ARBA" id="ARBA00004969"/>
    </source>
</evidence>
<dbReference type="GO" id="GO:0004608">
    <property type="term" value="F:phosphatidylethanolamine N-methyltransferase activity"/>
    <property type="evidence" value="ECO:0007669"/>
    <property type="project" value="UniProtKB-UniRule"/>
</dbReference>
<evidence type="ECO:0000313" key="17">
    <source>
        <dbReference type="Proteomes" id="UP000673552"/>
    </source>
</evidence>
<dbReference type="PANTHER" id="PTHR15458:SF5">
    <property type="entry name" value="PHOSPHATIDYLETHANOLAMINE N-METHYLTRANSFERASE"/>
    <property type="match status" value="1"/>
</dbReference>
<accession>A0A836H7E5</accession>
<proteinExistence type="inferred from homology"/>
<feature type="transmembrane region" description="Helical" evidence="15">
    <location>
        <begin position="15"/>
        <end position="35"/>
    </location>
</feature>
<dbReference type="RefSeq" id="XP_067176422.1">
    <property type="nucleotide sequence ID" value="XM_067319143.1"/>
</dbReference>
<comment type="pathway">
    <text evidence="2">Lipid metabolism.</text>
</comment>
<feature type="topological domain" description="Lumenal" evidence="14">
    <location>
        <begin position="1"/>
        <end position="12"/>
    </location>
</feature>
<evidence type="ECO:0000256" key="9">
    <source>
        <dbReference type="ARBA" id="ARBA00022989"/>
    </source>
</evidence>
<feature type="transmembrane region" description="Helical" evidence="15">
    <location>
        <begin position="105"/>
        <end position="126"/>
    </location>
</feature>
<dbReference type="Proteomes" id="UP000673552">
    <property type="component" value="Unassembled WGS sequence"/>
</dbReference>
<dbReference type="PIRSF" id="PIRSF005444">
    <property type="entry name" value="PEMT"/>
    <property type="match status" value="1"/>
</dbReference>
<keyword evidence="4 14" id="KW-0489">Methyltransferase</keyword>
<comment type="catalytic activity">
    <reaction evidence="14">
        <text>a 1,2-diacyl-sn-glycero-3-phosphoethanolamine + S-adenosyl-L-methionine = a 1,2-diacyl-sn-glycero-3-phospho-N-methylethanolamine + S-adenosyl-L-homocysteine + H(+)</text>
        <dbReference type="Rhea" id="RHEA:11164"/>
        <dbReference type="ChEBI" id="CHEBI:15378"/>
        <dbReference type="ChEBI" id="CHEBI:57856"/>
        <dbReference type="ChEBI" id="CHEBI:59789"/>
        <dbReference type="ChEBI" id="CHEBI:64573"/>
        <dbReference type="ChEBI" id="CHEBI:64612"/>
        <dbReference type="EC" id="2.1.1.17"/>
    </reaction>
</comment>
<comment type="function">
    <text evidence="14">Catalyzes the three sequential steps of the methylation pathway for the biosynthesis of phosphatidylcholine, a critical and essential component for membrane structure. Uses S-adenosylmethionine (S-adenosyl-L-methionine, SAM or AdoMet) as the methyl group donor for the methylation of phosphatidylethanolamine (1,2-diacyl-sn-glycero-3-phosphoethanolamine, PE) to phosphatidylmonomethylethanolamine (1,2-diacyl-sn-glycero-3-phospho-N-methylethanolamine, PMME), PMME to phosphatidyldimethylethanolamine (1,2-diacyl-sn-glycero-3-phospho-N,N-dimethylethanolamine, PDME), and PDME to phosphatidylcholine (1,2-diacyl-sn-glycero-3-phosphocholine, PC), producing S-adenosyl-L-homocysteine in each step.</text>
</comment>
<evidence type="ECO:0000256" key="7">
    <source>
        <dbReference type="ARBA" id="ARBA00022692"/>
    </source>
</evidence>
<gene>
    <name evidence="16" type="ORF">LSCM1_01536</name>
</gene>
<reference evidence="17" key="1">
    <citation type="journal article" date="2021" name="Microbiol. Resour. Announc.">
        <title>LGAAP: Leishmaniinae Genome Assembly and Annotation Pipeline.</title>
        <authorList>
            <person name="Almutairi H."/>
            <person name="Urbaniak M.D."/>
            <person name="Bates M.D."/>
            <person name="Jariyapan N."/>
            <person name="Kwakye-Nuako G."/>
            <person name="Thomaz-Soccol V."/>
            <person name="Al-Salem W.S."/>
            <person name="Dillon R.J."/>
            <person name="Bates P.A."/>
            <person name="Gatherer D."/>
        </authorList>
    </citation>
    <scope>NUCLEOTIDE SEQUENCE [LARGE SCALE GENOMIC DNA]</scope>
</reference>
<protein>
    <recommendedName>
        <fullName evidence="14">Phosphatidylethanolamine N-methyltransferase</fullName>
        <shortName evidence="14">PEAMT</shortName>
        <shortName evidence="14">PEMT</shortName>
        <ecNumber evidence="14">2.1.1.17</ecNumber>
        <ecNumber evidence="14">2.1.1.71</ecNumber>
    </recommendedName>
    <alternativeName>
        <fullName evidence="14">Phospholipid methyltransferase</fullName>
        <shortName evidence="14">PLMT</shortName>
    </alternativeName>
</protein>